<dbReference type="EMBL" id="CAMAPE010000019">
    <property type="protein sequence ID" value="CAH9088628.1"/>
    <property type="molecule type" value="Genomic_DNA"/>
</dbReference>
<evidence type="ECO:0000256" key="4">
    <source>
        <dbReference type="ARBA" id="ARBA00022723"/>
    </source>
</evidence>
<evidence type="ECO:0000256" key="7">
    <source>
        <dbReference type="ARBA" id="ARBA00023033"/>
    </source>
</evidence>
<keyword evidence="8" id="KW-0472">Membrane</keyword>
<dbReference type="PANTHER" id="PTHR47944">
    <property type="entry name" value="CYTOCHROME P450 98A9"/>
    <property type="match status" value="1"/>
</dbReference>
<dbReference type="InterPro" id="IPR036396">
    <property type="entry name" value="Cyt_P450_sf"/>
</dbReference>
<comment type="caution">
    <text evidence="9">The sequence shown here is derived from an EMBL/GenBank/DDBJ whole genome shotgun (WGS) entry which is preliminary data.</text>
</comment>
<dbReference type="GO" id="GO:0016705">
    <property type="term" value="F:oxidoreductase activity, acting on paired donors, with incorporation or reduction of molecular oxygen"/>
    <property type="evidence" value="ECO:0007669"/>
    <property type="project" value="InterPro"/>
</dbReference>
<keyword evidence="4" id="KW-0479">Metal-binding</keyword>
<evidence type="ECO:0000313" key="9">
    <source>
        <dbReference type="EMBL" id="CAH9088628.1"/>
    </source>
</evidence>
<evidence type="ECO:0000256" key="1">
    <source>
        <dbReference type="ARBA" id="ARBA00001971"/>
    </source>
</evidence>
<dbReference type="Gene3D" id="1.10.630.10">
    <property type="entry name" value="Cytochrome P450"/>
    <property type="match status" value="1"/>
</dbReference>
<proteinExistence type="inferred from homology"/>
<dbReference type="SUPFAM" id="SSF48264">
    <property type="entry name" value="Cytochrome P450"/>
    <property type="match status" value="1"/>
</dbReference>
<name>A0A9P0Z7I9_CUSEU</name>
<evidence type="ECO:0000256" key="8">
    <source>
        <dbReference type="SAM" id="Phobius"/>
    </source>
</evidence>
<accession>A0A9P0Z7I9</accession>
<comment type="cofactor">
    <cofactor evidence="1">
        <name>heme</name>
        <dbReference type="ChEBI" id="CHEBI:30413"/>
    </cofactor>
</comment>
<evidence type="ECO:0000256" key="2">
    <source>
        <dbReference type="ARBA" id="ARBA00010617"/>
    </source>
</evidence>
<dbReference type="InterPro" id="IPR001128">
    <property type="entry name" value="Cyt_P450"/>
</dbReference>
<sequence>MHCRIISCNLHLIHFFCLSFPIHYLIMEESRWIAYAAAWVWATALILLAKHLRQRRLNLPPGPKPWPIIGNLDLIGTLPHRSIHDLSLRYGPIMQLRFGSFPVVVGSSVEMAKTFLKTMDINFVGRYYSEFGSRPLVIYFTLIDNVLFINVSKNVKSLRDIKNIFLEIDIKKTSTSCSLIVYR</sequence>
<dbReference type="PANTHER" id="PTHR47944:SF4">
    <property type="entry name" value="OS09G0441700 PROTEIN"/>
    <property type="match status" value="1"/>
</dbReference>
<evidence type="ECO:0000256" key="6">
    <source>
        <dbReference type="ARBA" id="ARBA00023004"/>
    </source>
</evidence>
<feature type="transmembrane region" description="Helical" evidence="8">
    <location>
        <begin position="32"/>
        <end position="49"/>
    </location>
</feature>
<feature type="transmembrane region" description="Helical" evidence="8">
    <location>
        <begin position="7"/>
        <end position="26"/>
    </location>
</feature>
<evidence type="ECO:0000256" key="3">
    <source>
        <dbReference type="ARBA" id="ARBA00022617"/>
    </source>
</evidence>
<organism evidence="9 10">
    <name type="scientific">Cuscuta europaea</name>
    <name type="common">European dodder</name>
    <dbReference type="NCBI Taxonomy" id="41803"/>
    <lineage>
        <taxon>Eukaryota</taxon>
        <taxon>Viridiplantae</taxon>
        <taxon>Streptophyta</taxon>
        <taxon>Embryophyta</taxon>
        <taxon>Tracheophyta</taxon>
        <taxon>Spermatophyta</taxon>
        <taxon>Magnoliopsida</taxon>
        <taxon>eudicotyledons</taxon>
        <taxon>Gunneridae</taxon>
        <taxon>Pentapetalae</taxon>
        <taxon>asterids</taxon>
        <taxon>lamiids</taxon>
        <taxon>Solanales</taxon>
        <taxon>Convolvulaceae</taxon>
        <taxon>Cuscuteae</taxon>
        <taxon>Cuscuta</taxon>
        <taxon>Cuscuta subgen. Cuscuta</taxon>
    </lineage>
</organism>
<keyword evidence="7" id="KW-0503">Monooxygenase</keyword>
<protein>
    <submittedName>
        <fullName evidence="9">Uncharacterized protein</fullName>
    </submittedName>
</protein>
<dbReference type="GO" id="GO:0004497">
    <property type="term" value="F:monooxygenase activity"/>
    <property type="evidence" value="ECO:0007669"/>
    <property type="project" value="UniProtKB-KW"/>
</dbReference>
<dbReference type="OrthoDB" id="1306041at2759"/>
<dbReference type="GO" id="GO:0020037">
    <property type="term" value="F:heme binding"/>
    <property type="evidence" value="ECO:0007669"/>
    <property type="project" value="InterPro"/>
</dbReference>
<evidence type="ECO:0000313" key="10">
    <source>
        <dbReference type="Proteomes" id="UP001152484"/>
    </source>
</evidence>
<reference evidence="9" key="1">
    <citation type="submission" date="2022-07" db="EMBL/GenBank/DDBJ databases">
        <authorList>
            <person name="Macas J."/>
            <person name="Novak P."/>
            <person name="Neumann P."/>
        </authorList>
    </citation>
    <scope>NUCLEOTIDE SEQUENCE</scope>
</reference>
<comment type="similarity">
    <text evidence="2">Belongs to the cytochrome P450 family.</text>
</comment>
<keyword evidence="10" id="KW-1185">Reference proteome</keyword>
<keyword evidence="3" id="KW-0349">Heme</keyword>
<keyword evidence="8" id="KW-0812">Transmembrane</keyword>
<keyword evidence="6" id="KW-0408">Iron</keyword>
<dbReference type="Pfam" id="PF00067">
    <property type="entry name" value="p450"/>
    <property type="match status" value="1"/>
</dbReference>
<dbReference type="Proteomes" id="UP001152484">
    <property type="component" value="Unassembled WGS sequence"/>
</dbReference>
<keyword evidence="8" id="KW-1133">Transmembrane helix</keyword>
<evidence type="ECO:0000256" key="5">
    <source>
        <dbReference type="ARBA" id="ARBA00023002"/>
    </source>
</evidence>
<gene>
    <name evidence="9" type="ORF">CEURO_LOCUS10601</name>
</gene>
<dbReference type="AlphaFoldDB" id="A0A9P0Z7I9"/>
<keyword evidence="5" id="KW-0560">Oxidoreductase</keyword>
<dbReference type="GO" id="GO:0005506">
    <property type="term" value="F:iron ion binding"/>
    <property type="evidence" value="ECO:0007669"/>
    <property type="project" value="InterPro"/>
</dbReference>